<comment type="cofactor">
    <cofactor evidence="1">
        <name>FMN</name>
        <dbReference type="ChEBI" id="CHEBI:58210"/>
    </cofactor>
</comment>
<evidence type="ECO:0000256" key="1">
    <source>
        <dbReference type="ARBA" id="ARBA00001917"/>
    </source>
</evidence>
<dbReference type="PROSITE" id="PS00201">
    <property type="entry name" value="FLAVODOXIN"/>
    <property type="match status" value="1"/>
</dbReference>
<gene>
    <name evidence="7" type="primary">wrbA</name>
    <name evidence="7" type="ORF">ACFQPC_02855</name>
</gene>
<evidence type="ECO:0000256" key="4">
    <source>
        <dbReference type="ARBA" id="ARBA00022643"/>
    </source>
</evidence>
<evidence type="ECO:0000313" key="7">
    <source>
        <dbReference type="EMBL" id="MFC7286966.1"/>
    </source>
</evidence>
<dbReference type="InterPro" id="IPR005025">
    <property type="entry name" value="FMN_Rdtase-like_dom"/>
</dbReference>
<sequence>MNTAKLPILVLYYSRHGSTRKLAELIGQGIDSVPGCEARLRTVPAVSTVTEATEPEVPNEGAPYVELQDLEECAGLALGSPTRFGNMASAMKYFWDGTSAQWLSGALNGKPACVFTSTGSLHGGQESTLLSMMLPLLHHGMLVLGIPYTQPELMTTSSGGTPYGASHWSGVSGNQPISADTRALAIALGQRLAQTTVKLRSA</sequence>
<comment type="similarity">
    <text evidence="2">Belongs to the WrbA family.</text>
</comment>
<dbReference type="SUPFAM" id="SSF52218">
    <property type="entry name" value="Flavoproteins"/>
    <property type="match status" value="1"/>
</dbReference>
<comment type="caution">
    <text evidence="7">The sequence shown here is derived from an EMBL/GenBank/DDBJ whole genome shotgun (WGS) entry which is preliminary data.</text>
</comment>
<dbReference type="RefSeq" id="WP_382270124.1">
    <property type="nucleotide sequence ID" value="NZ_JBHTBU010000001.1"/>
</dbReference>
<dbReference type="PANTHER" id="PTHR30546">
    <property type="entry name" value="FLAVODOXIN-RELATED PROTEIN WRBA-RELATED"/>
    <property type="match status" value="1"/>
</dbReference>
<keyword evidence="4" id="KW-0288">FMN</keyword>
<dbReference type="PANTHER" id="PTHR30546:SF23">
    <property type="entry name" value="FLAVOPROTEIN-LIKE PROTEIN YCP4-RELATED"/>
    <property type="match status" value="1"/>
</dbReference>
<accession>A0ABW2I7L3</accession>
<keyword evidence="3" id="KW-0285">Flavoprotein</keyword>
<dbReference type="InterPro" id="IPR008254">
    <property type="entry name" value="Flavodoxin/NO_synth"/>
</dbReference>
<dbReference type="InterPro" id="IPR001226">
    <property type="entry name" value="Flavodoxin_CS"/>
</dbReference>
<dbReference type="Proteomes" id="UP001596542">
    <property type="component" value="Unassembled WGS sequence"/>
</dbReference>
<dbReference type="EMBL" id="JBHTBU010000001">
    <property type="protein sequence ID" value="MFC7286966.1"/>
    <property type="molecule type" value="Genomic_DNA"/>
</dbReference>
<evidence type="ECO:0000256" key="5">
    <source>
        <dbReference type="ARBA" id="ARBA00029652"/>
    </source>
</evidence>
<protein>
    <recommendedName>
        <fullName evidence="5">Flavoprotein WrbA</fullName>
    </recommendedName>
</protein>
<evidence type="ECO:0000256" key="3">
    <source>
        <dbReference type="ARBA" id="ARBA00022630"/>
    </source>
</evidence>
<keyword evidence="7" id="KW-0560">Oxidoreductase</keyword>
<evidence type="ECO:0000313" key="8">
    <source>
        <dbReference type="Proteomes" id="UP001596542"/>
    </source>
</evidence>
<dbReference type="Pfam" id="PF03358">
    <property type="entry name" value="FMN_red"/>
    <property type="match status" value="1"/>
</dbReference>
<keyword evidence="8" id="KW-1185">Reference proteome</keyword>
<dbReference type="PROSITE" id="PS50902">
    <property type="entry name" value="FLAVODOXIN_LIKE"/>
    <property type="match status" value="1"/>
</dbReference>
<dbReference type="NCBIfam" id="NF002999">
    <property type="entry name" value="PRK03767.1"/>
    <property type="match status" value="1"/>
</dbReference>
<dbReference type="InterPro" id="IPR010089">
    <property type="entry name" value="Flavoprotein_WrbA-like"/>
</dbReference>
<dbReference type="InterPro" id="IPR029039">
    <property type="entry name" value="Flavoprotein-like_sf"/>
</dbReference>
<proteinExistence type="inferred from homology"/>
<dbReference type="NCBIfam" id="TIGR01755">
    <property type="entry name" value="flav_wrbA"/>
    <property type="match status" value="1"/>
</dbReference>
<evidence type="ECO:0000259" key="6">
    <source>
        <dbReference type="PROSITE" id="PS50902"/>
    </source>
</evidence>
<feature type="domain" description="Flavodoxin-like" evidence="6">
    <location>
        <begin position="8"/>
        <end position="193"/>
    </location>
</feature>
<evidence type="ECO:0000256" key="2">
    <source>
        <dbReference type="ARBA" id="ARBA00006961"/>
    </source>
</evidence>
<dbReference type="Gene3D" id="3.40.50.360">
    <property type="match status" value="1"/>
</dbReference>
<reference evidence="8" key="1">
    <citation type="journal article" date="2019" name="Int. J. Syst. Evol. Microbiol.">
        <title>The Global Catalogue of Microorganisms (GCM) 10K type strain sequencing project: providing services to taxonomists for standard genome sequencing and annotation.</title>
        <authorList>
            <consortium name="The Broad Institute Genomics Platform"/>
            <consortium name="The Broad Institute Genome Sequencing Center for Infectious Disease"/>
            <person name="Wu L."/>
            <person name="Ma J."/>
        </authorList>
    </citation>
    <scope>NUCLEOTIDE SEQUENCE [LARGE SCALE GENOMIC DNA]</scope>
    <source>
        <strain evidence="8">KACC 12508</strain>
    </source>
</reference>
<name>A0ABW2I7L3_9BURK</name>
<dbReference type="GO" id="GO:0003955">
    <property type="term" value="F:NAD(P)H dehydrogenase (quinone) activity"/>
    <property type="evidence" value="ECO:0007669"/>
    <property type="project" value="UniProtKB-EC"/>
</dbReference>
<organism evidence="7 8">
    <name type="scientific">Herminiimonas glaciei</name>
    <dbReference type="NCBI Taxonomy" id="523788"/>
    <lineage>
        <taxon>Bacteria</taxon>
        <taxon>Pseudomonadati</taxon>
        <taxon>Pseudomonadota</taxon>
        <taxon>Betaproteobacteria</taxon>
        <taxon>Burkholderiales</taxon>
        <taxon>Oxalobacteraceae</taxon>
        <taxon>Herminiimonas</taxon>
    </lineage>
</organism>